<dbReference type="RefSeq" id="WP_204678449.1">
    <property type="nucleotide sequence ID" value="NZ_BSNR01000026.1"/>
</dbReference>
<name>A0ABS2JZH3_9GAMM</name>
<sequence>MLLSHQDIEQQIERLSHSVPRLLKENQASEFWVEFLERADAIQDQVPLHRRDWVSEKIHDVLAKYGIAPPSRWIATGKPRTGRVYAFPSGLCLT</sequence>
<comment type="caution">
    <text evidence="1">The sequence shown here is derived from an EMBL/GenBank/DDBJ whole genome shotgun (WGS) entry which is preliminary data.</text>
</comment>
<keyword evidence="2" id="KW-1185">Reference proteome</keyword>
<organism evidence="1 2">
    <name type="scientific">Dyella flava</name>
    <dbReference type="NCBI Taxonomy" id="1920170"/>
    <lineage>
        <taxon>Bacteria</taxon>
        <taxon>Pseudomonadati</taxon>
        <taxon>Pseudomonadota</taxon>
        <taxon>Gammaproteobacteria</taxon>
        <taxon>Lysobacterales</taxon>
        <taxon>Rhodanobacteraceae</taxon>
        <taxon>Dyella</taxon>
    </lineage>
</organism>
<gene>
    <name evidence="1" type="ORF">ISP19_00625</name>
</gene>
<dbReference type="EMBL" id="JADIKE010000017">
    <property type="protein sequence ID" value="MBM7123867.1"/>
    <property type="molecule type" value="Genomic_DNA"/>
</dbReference>
<protein>
    <submittedName>
        <fullName evidence="1">Uncharacterized protein</fullName>
    </submittedName>
</protein>
<dbReference type="Proteomes" id="UP001430149">
    <property type="component" value="Unassembled WGS sequence"/>
</dbReference>
<evidence type="ECO:0000313" key="1">
    <source>
        <dbReference type="EMBL" id="MBM7123867.1"/>
    </source>
</evidence>
<accession>A0ABS2JZH3</accession>
<reference evidence="1" key="1">
    <citation type="submission" date="2020-10" db="EMBL/GenBank/DDBJ databases">
        <title>Phylogeny of dyella-like bacteria.</title>
        <authorList>
            <person name="Fu J."/>
        </authorList>
    </citation>
    <scope>NUCLEOTIDE SEQUENCE</scope>
    <source>
        <strain evidence="1">DHOC52</strain>
    </source>
</reference>
<proteinExistence type="predicted"/>
<evidence type="ECO:0000313" key="2">
    <source>
        <dbReference type="Proteomes" id="UP001430149"/>
    </source>
</evidence>